<evidence type="ECO:0000313" key="4">
    <source>
        <dbReference type="Proteomes" id="UP000590218"/>
    </source>
</evidence>
<dbReference type="InterPro" id="IPR044894">
    <property type="entry name" value="TubC_N_sf"/>
</dbReference>
<feature type="domain" description="Condensation" evidence="1">
    <location>
        <begin position="110"/>
        <end position="225"/>
    </location>
</feature>
<dbReference type="InterPro" id="IPR023213">
    <property type="entry name" value="CAT-like_dom_sf"/>
</dbReference>
<name>A0A7Y8FVZ2_9PSED</name>
<organism evidence="3 4">
    <name type="scientific">Pseudomonas edaphica</name>
    <dbReference type="NCBI Taxonomy" id="2006980"/>
    <lineage>
        <taxon>Bacteria</taxon>
        <taxon>Pseudomonadati</taxon>
        <taxon>Pseudomonadota</taxon>
        <taxon>Gammaproteobacteria</taxon>
        <taxon>Pseudomonadales</taxon>
        <taxon>Pseudomonadaceae</taxon>
        <taxon>Pseudomonas</taxon>
    </lineage>
</organism>
<dbReference type="GO" id="GO:0003824">
    <property type="term" value="F:catalytic activity"/>
    <property type="evidence" value="ECO:0007669"/>
    <property type="project" value="InterPro"/>
</dbReference>
<protein>
    <recommendedName>
        <fullName evidence="5">Non-ribosomal peptide synthetase</fullName>
    </recommendedName>
</protein>
<dbReference type="GO" id="GO:0044550">
    <property type="term" value="P:secondary metabolite biosynthetic process"/>
    <property type="evidence" value="ECO:0007669"/>
    <property type="project" value="TreeGrafter"/>
</dbReference>
<comment type="caution">
    <text evidence="3">The sequence shown here is derived from an EMBL/GenBank/DDBJ whole genome shotgun (WGS) entry which is preliminary data.</text>
</comment>
<dbReference type="GO" id="GO:0043041">
    <property type="term" value="P:amino acid activation for nonribosomal peptide biosynthetic process"/>
    <property type="evidence" value="ECO:0007669"/>
    <property type="project" value="TreeGrafter"/>
</dbReference>
<evidence type="ECO:0008006" key="5">
    <source>
        <dbReference type="Google" id="ProtNLM"/>
    </source>
</evidence>
<dbReference type="Pfam" id="PF00668">
    <property type="entry name" value="Condensation"/>
    <property type="match status" value="1"/>
</dbReference>
<proteinExistence type="predicted"/>
<accession>A0A7Y8FVZ2</accession>
<evidence type="ECO:0000259" key="2">
    <source>
        <dbReference type="Pfam" id="PF18563"/>
    </source>
</evidence>
<feature type="domain" description="TubC N-terminal docking" evidence="2">
    <location>
        <begin position="3"/>
        <end position="52"/>
    </location>
</feature>
<dbReference type="RefSeq" id="WP_178929337.1">
    <property type="nucleotide sequence ID" value="NZ_JACARL010000247.1"/>
</dbReference>
<evidence type="ECO:0000259" key="1">
    <source>
        <dbReference type="Pfam" id="PF00668"/>
    </source>
</evidence>
<dbReference type="GO" id="GO:0005737">
    <property type="term" value="C:cytoplasm"/>
    <property type="evidence" value="ECO:0007669"/>
    <property type="project" value="TreeGrafter"/>
</dbReference>
<dbReference type="SUPFAM" id="SSF52777">
    <property type="entry name" value="CoA-dependent acyltransferases"/>
    <property type="match status" value="1"/>
</dbReference>
<dbReference type="PANTHER" id="PTHR45527:SF1">
    <property type="entry name" value="FATTY ACID SYNTHASE"/>
    <property type="match status" value="1"/>
</dbReference>
<reference evidence="3 4" key="1">
    <citation type="submission" date="2020-04" db="EMBL/GenBank/DDBJ databases">
        <title>Molecular characterization of pseudomonads from Agaricus bisporus reveal novel blotch 2 pathogens in Western Europe.</title>
        <authorList>
            <person name="Taparia T."/>
            <person name="Krijger M."/>
            <person name="Haynes E."/>
            <person name="Elpinstone J.G."/>
            <person name="Noble R."/>
            <person name="Van Der Wolf J."/>
        </authorList>
    </citation>
    <scope>NUCLEOTIDE SEQUENCE [LARGE SCALE GENOMIC DNA]</scope>
    <source>
        <strain evidence="3 4">K6002</strain>
    </source>
</reference>
<evidence type="ECO:0000313" key="3">
    <source>
        <dbReference type="EMBL" id="NWE86224.1"/>
    </source>
</evidence>
<gene>
    <name evidence="3" type="ORF">HX795_29310</name>
</gene>
<dbReference type="Gene3D" id="1.10.10.1830">
    <property type="entry name" value="Non-ribosomal peptide synthase, adenylation domain"/>
    <property type="match status" value="1"/>
</dbReference>
<dbReference type="AlphaFoldDB" id="A0A7Y8FVZ2"/>
<feature type="non-terminal residue" evidence="3">
    <location>
        <position position="237"/>
    </location>
</feature>
<dbReference type="PANTHER" id="PTHR45527">
    <property type="entry name" value="NONRIBOSOMAL PEPTIDE SYNTHETASE"/>
    <property type="match status" value="1"/>
</dbReference>
<dbReference type="InterPro" id="IPR041464">
    <property type="entry name" value="TubC_N"/>
</dbReference>
<sequence length="237" mass="26155">MSISELLSTLKTKDVQLALKGEQLSVQGNKQALSDPLILAALREHKAALIELIKAGEYSASKAGEVQVPANGIPLGAEHITPAMLSLSTLSQDEIERIVATVDGGVANIQDIYPLAPLQEGILFHHVSAEQGDPYVMQSQFAFDSLERFEAFAQALQRVMDRHDILRTSMAWERLDEPLQVVWRKATLACEEAHFADGDRLAQLLARYDARAYRMDLGQAPLLRLVFANDPANQRVV</sequence>
<dbReference type="InterPro" id="IPR001242">
    <property type="entry name" value="Condensation_dom"/>
</dbReference>
<dbReference type="Proteomes" id="UP000590218">
    <property type="component" value="Unassembled WGS sequence"/>
</dbReference>
<dbReference type="EMBL" id="JACARL010000247">
    <property type="protein sequence ID" value="NWE86224.1"/>
    <property type="molecule type" value="Genomic_DNA"/>
</dbReference>
<dbReference type="Pfam" id="PF18563">
    <property type="entry name" value="TubC_N"/>
    <property type="match status" value="1"/>
</dbReference>
<dbReference type="Gene3D" id="3.30.559.10">
    <property type="entry name" value="Chloramphenicol acetyltransferase-like domain"/>
    <property type="match status" value="1"/>
</dbReference>
<dbReference type="GO" id="GO:0031177">
    <property type="term" value="F:phosphopantetheine binding"/>
    <property type="evidence" value="ECO:0007669"/>
    <property type="project" value="TreeGrafter"/>
</dbReference>